<evidence type="ECO:0000259" key="2">
    <source>
        <dbReference type="Pfam" id="PF03992"/>
    </source>
</evidence>
<dbReference type="Proteomes" id="UP000236447">
    <property type="component" value="Chromosome"/>
</dbReference>
<accession>A0A2I7KBI6</accession>
<keyword evidence="3" id="KW-0560">Oxidoreductase</keyword>
<dbReference type="RefSeq" id="WP_102883885.1">
    <property type="nucleotide sequence ID" value="NZ_CP010725.1"/>
</dbReference>
<reference evidence="3 4" key="2">
    <citation type="journal article" date="2017" name="Genome Biol. Evol.">
        <title>Trajectories and Drivers of Genome Evolution in Surface-Associated Marine Phaeobacter.</title>
        <authorList>
            <person name="Freese H.M."/>
            <person name="Sikorski J."/>
            <person name="Bunk B."/>
            <person name="Scheuner C."/>
            <person name="Meier-Kolthoff J.P."/>
            <person name="Sproer C."/>
            <person name="Gram L."/>
            <person name="Overmann J."/>
        </authorList>
    </citation>
    <scope>NUCLEOTIDE SEQUENCE [LARGE SCALE GENOMIC DNA]</scope>
    <source>
        <strain evidence="3 4">P88</strain>
    </source>
</reference>
<keyword evidence="3" id="KW-0503">Monooxygenase</keyword>
<keyword evidence="1" id="KW-0732">Signal</keyword>
<proteinExistence type="predicted"/>
<protein>
    <submittedName>
        <fullName evidence="3">Antibiotic biosynthesis monooxygenase-like protein</fullName>
    </submittedName>
</protein>
<evidence type="ECO:0000313" key="4">
    <source>
        <dbReference type="Proteomes" id="UP000236447"/>
    </source>
</evidence>
<sequence length="122" mass="13259" precursor="true">MKHLLALITALSLSLGLSPAQADESTQNVVLINTFTVPADKLDEAIAMWDAAREFLHTQPGYISTKLHQSLSGDAQYQLINVAQWETPGAYQAATALMRETANLPRIEGVVPGPALYNVIRD</sequence>
<dbReference type="InterPro" id="IPR007138">
    <property type="entry name" value="ABM_dom"/>
</dbReference>
<reference evidence="3 4" key="1">
    <citation type="journal article" date="2017" name="Front. Microbiol.">
        <title>Phaeobacter piscinae sp. nov., a species of the Roseobacter group and potential aquaculture probiont.</title>
        <authorList>
            <person name="Sonnenschein E.C."/>
            <person name="Phippen C.B.W."/>
            <person name="Nielsen K.F."/>
            <person name="Mateiu R.V."/>
            <person name="Melchiorsen J."/>
            <person name="Gram L."/>
            <person name="Overmann J."/>
            <person name="Freese H.M."/>
        </authorList>
    </citation>
    <scope>NUCLEOTIDE SEQUENCE [LARGE SCALE GENOMIC DNA]</scope>
    <source>
        <strain evidence="3 4">P88</strain>
    </source>
</reference>
<dbReference type="InterPro" id="IPR011008">
    <property type="entry name" value="Dimeric_a/b-barrel"/>
</dbReference>
<name>A0A2I7KBI6_9RHOB</name>
<dbReference type="Pfam" id="PF03992">
    <property type="entry name" value="ABM"/>
    <property type="match status" value="1"/>
</dbReference>
<dbReference type="EMBL" id="CP010725">
    <property type="protein sequence ID" value="AUQ99966.1"/>
    <property type="molecule type" value="Genomic_DNA"/>
</dbReference>
<dbReference type="GO" id="GO:0004497">
    <property type="term" value="F:monooxygenase activity"/>
    <property type="evidence" value="ECO:0007669"/>
    <property type="project" value="UniProtKB-KW"/>
</dbReference>
<dbReference type="SUPFAM" id="SSF54909">
    <property type="entry name" value="Dimeric alpha+beta barrel"/>
    <property type="match status" value="1"/>
</dbReference>
<dbReference type="AlphaFoldDB" id="A0A2I7KBI6"/>
<dbReference type="Gene3D" id="3.30.70.100">
    <property type="match status" value="1"/>
</dbReference>
<evidence type="ECO:0000256" key="1">
    <source>
        <dbReference type="SAM" id="SignalP"/>
    </source>
</evidence>
<feature type="domain" description="ABM" evidence="2">
    <location>
        <begin position="29"/>
        <end position="95"/>
    </location>
</feature>
<feature type="chain" id="PRO_5014437742" evidence="1">
    <location>
        <begin position="23"/>
        <end position="122"/>
    </location>
</feature>
<feature type="signal peptide" evidence="1">
    <location>
        <begin position="1"/>
        <end position="22"/>
    </location>
</feature>
<gene>
    <name evidence="3" type="ORF">PhaeoP88_02618</name>
</gene>
<organism evidence="3 4">
    <name type="scientific">Phaeobacter inhibens</name>
    <dbReference type="NCBI Taxonomy" id="221822"/>
    <lineage>
        <taxon>Bacteria</taxon>
        <taxon>Pseudomonadati</taxon>
        <taxon>Pseudomonadota</taxon>
        <taxon>Alphaproteobacteria</taxon>
        <taxon>Rhodobacterales</taxon>
        <taxon>Roseobacteraceae</taxon>
        <taxon>Phaeobacter</taxon>
    </lineage>
</organism>
<evidence type="ECO:0000313" key="3">
    <source>
        <dbReference type="EMBL" id="AUQ99966.1"/>
    </source>
</evidence>